<dbReference type="InterPro" id="IPR050792">
    <property type="entry name" value="ADP-ribosylglycohydrolase"/>
</dbReference>
<dbReference type="PANTHER" id="PTHR16222">
    <property type="entry name" value="ADP-RIBOSYLGLYCOHYDROLASE"/>
    <property type="match status" value="1"/>
</dbReference>
<gene>
    <name evidence="1" type="ORF">RVY80_00390</name>
</gene>
<proteinExistence type="predicted"/>
<dbReference type="Gene3D" id="1.10.4080.10">
    <property type="entry name" value="ADP-ribosylation/Crystallin J1"/>
    <property type="match status" value="1"/>
</dbReference>
<reference evidence="1 2" key="1">
    <citation type="submission" date="2023-10" db="EMBL/GenBank/DDBJ databases">
        <title>Veillonella sp. nov., isolated from a pig farm feces dump.</title>
        <authorList>
            <person name="Chang Y.-H."/>
        </authorList>
    </citation>
    <scope>NUCLEOTIDE SEQUENCE [LARGE SCALE GENOMIC DNA]</scope>
    <source>
        <strain evidence="1 2">YH-vei2233</strain>
    </source>
</reference>
<dbReference type="InterPro" id="IPR005502">
    <property type="entry name" value="Ribosyl_crysJ1"/>
</dbReference>
<dbReference type="Proteomes" id="UP001272515">
    <property type="component" value="Unassembled WGS sequence"/>
</dbReference>
<evidence type="ECO:0000313" key="1">
    <source>
        <dbReference type="EMBL" id="MDV5087317.1"/>
    </source>
</evidence>
<keyword evidence="2" id="KW-1185">Reference proteome</keyword>
<dbReference type="PANTHER" id="PTHR16222:SF12">
    <property type="entry name" value="ADP-RIBOSYLGLYCOHYDROLASE-RELATED"/>
    <property type="match status" value="1"/>
</dbReference>
<sequence>MIGAIIGDIIGSPFEFNNYRAKDFDFFAPGCYVTDDSIMTIAIGGGLLDCKEKGLLAFDKYHQLTWKQEEEIAEIVVKFMKMIGRPYDDCGYGSHFYQWMYSDDEIGYNSCGNGSAMRISSVGEMANDIGEVKVLSRIVTMVSHNHIEGLKGAEATAVAVFMAKHGASMDDIERVINDEYYPIGFTIDKLRETYKFDGTCQGTVPQALQCFFESTDYVDCIRNCISIGGDSDTIAAIAGGVAAAYYGVPSELKEATEACLDERLRKIYDEFERRYPTKVV</sequence>
<dbReference type="Pfam" id="PF03747">
    <property type="entry name" value="ADP_ribosyl_GH"/>
    <property type="match status" value="1"/>
</dbReference>
<dbReference type="EMBL" id="JAWJZB010000001">
    <property type="protein sequence ID" value="MDV5087317.1"/>
    <property type="molecule type" value="Genomic_DNA"/>
</dbReference>
<dbReference type="RefSeq" id="WP_317329187.1">
    <property type="nucleotide sequence ID" value="NZ_JAWJZA010000016.1"/>
</dbReference>
<dbReference type="SUPFAM" id="SSF101478">
    <property type="entry name" value="ADP-ribosylglycohydrolase"/>
    <property type="match status" value="1"/>
</dbReference>
<name>A0ABU3Z6H3_9FIRM</name>
<dbReference type="InterPro" id="IPR036705">
    <property type="entry name" value="Ribosyl_crysJ1_sf"/>
</dbReference>
<protein>
    <submittedName>
        <fullName evidence="1">ADP-ribosylglycohydrolase family protein</fullName>
    </submittedName>
</protein>
<evidence type="ECO:0000313" key="2">
    <source>
        <dbReference type="Proteomes" id="UP001272515"/>
    </source>
</evidence>
<comment type="caution">
    <text evidence="1">The sequence shown here is derived from an EMBL/GenBank/DDBJ whole genome shotgun (WGS) entry which is preliminary data.</text>
</comment>
<organism evidence="1 2">
    <name type="scientific">Veillonella absiana</name>
    <dbReference type="NCBI Taxonomy" id="3079305"/>
    <lineage>
        <taxon>Bacteria</taxon>
        <taxon>Bacillati</taxon>
        <taxon>Bacillota</taxon>
        <taxon>Negativicutes</taxon>
        <taxon>Veillonellales</taxon>
        <taxon>Veillonellaceae</taxon>
        <taxon>Veillonella</taxon>
    </lineage>
</organism>
<accession>A0ABU3Z6H3</accession>